<dbReference type="CDD" id="cd06171">
    <property type="entry name" value="Sigma70_r4"/>
    <property type="match status" value="1"/>
</dbReference>
<dbReference type="InterPro" id="IPR007627">
    <property type="entry name" value="RNA_pol_sigma70_r2"/>
</dbReference>
<dbReference type="GO" id="GO:0016987">
    <property type="term" value="F:sigma factor activity"/>
    <property type="evidence" value="ECO:0007669"/>
    <property type="project" value="UniProtKB-KW"/>
</dbReference>
<dbReference type="KEGG" id="nml:Namu_1083"/>
<feature type="domain" description="RNA polymerase sigma-70 region 4" evidence="8">
    <location>
        <begin position="135"/>
        <end position="183"/>
    </location>
</feature>
<dbReference type="PANTHER" id="PTHR43133">
    <property type="entry name" value="RNA POLYMERASE ECF-TYPE SIGMA FACTO"/>
    <property type="match status" value="1"/>
</dbReference>
<accession>C8XBM9</accession>
<dbReference type="eggNOG" id="COG1595">
    <property type="taxonomic scope" value="Bacteria"/>
</dbReference>
<comment type="similarity">
    <text evidence="1">Belongs to the sigma-70 factor family. ECF subfamily.</text>
</comment>
<gene>
    <name evidence="9" type="ordered locus">Namu_1083</name>
</gene>
<dbReference type="Gene3D" id="1.10.1740.10">
    <property type="match status" value="1"/>
</dbReference>
<evidence type="ECO:0000256" key="5">
    <source>
        <dbReference type="ARBA" id="ARBA00023163"/>
    </source>
</evidence>
<dbReference type="Gene3D" id="1.10.10.10">
    <property type="entry name" value="Winged helix-like DNA-binding domain superfamily/Winged helix DNA-binding domain"/>
    <property type="match status" value="1"/>
</dbReference>
<dbReference type="RefSeq" id="WP_015746405.1">
    <property type="nucleotide sequence ID" value="NC_013235.1"/>
</dbReference>
<protein>
    <submittedName>
        <fullName evidence="9">RNA polymerase, sigma-24 subunit, ECF subfamily</fullName>
    </submittedName>
</protein>
<keyword evidence="5" id="KW-0804">Transcription</keyword>
<name>C8XBM9_NAKMY</name>
<dbReference type="AlphaFoldDB" id="C8XBM9"/>
<evidence type="ECO:0000259" key="8">
    <source>
        <dbReference type="Pfam" id="PF04545"/>
    </source>
</evidence>
<dbReference type="InterPro" id="IPR013324">
    <property type="entry name" value="RNA_pol_sigma_r3/r4-like"/>
</dbReference>
<organism evidence="9 10">
    <name type="scientific">Nakamurella multipartita (strain ATCC 700099 / DSM 44233 / CIP 104796 / JCM 9543 / NBRC 105858 / Y-104)</name>
    <name type="common">Microsphaera multipartita</name>
    <dbReference type="NCBI Taxonomy" id="479431"/>
    <lineage>
        <taxon>Bacteria</taxon>
        <taxon>Bacillati</taxon>
        <taxon>Actinomycetota</taxon>
        <taxon>Actinomycetes</taxon>
        <taxon>Nakamurellales</taxon>
        <taxon>Nakamurellaceae</taxon>
        <taxon>Nakamurella</taxon>
    </lineage>
</organism>
<evidence type="ECO:0000256" key="1">
    <source>
        <dbReference type="ARBA" id="ARBA00010641"/>
    </source>
</evidence>
<dbReference type="STRING" id="479431.Namu_1083"/>
<dbReference type="NCBIfam" id="NF007227">
    <property type="entry name" value="PRK09645.1"/>
    <property type="match status" value="1"/>
</dbReference>
<dbReference type="NCBIfam" id="TIGR02937">
    <property type="entry name" value="sigma70-ECF"/>
    <property type="match status" value="1"/>
</dbReference>
<sequence>MADDDRGGPVTDRGPAPVEPELDVPELDDAALLKALHDEHATALWHFVLHLTGGDRSRAEDVVQETLFRAWRRPAVLAQQQSSARGWLFTVARNIVVDGWRADRRRPTTSTESVPEPLQPDATDRALQAMVVAEAMQRLSHDHGAVLLECYYRGCTAAQAAARLDIPIGTVKSRLHYALHALRLVLEEMGVVK</sequence>
<keyword evidence="10" id="KW-1185">Reference proteome</keyword>
<evidence type="ECO:0000313" key="10">
    <source>
        <dbReference type="Proteomes" id="UP000002218"/>
    </source>
</evidence>
<dbReference type="EMBL" id="CP001737">
    <property type="protein sequence ID" value="ACV77491.1"/>
    <property type="molecule type" value="Genomic_DNA"/>
</dbReference>
<dbReference type="HOGENOM" id="CLU_047691_9_4_11"/>
<evidence type="ECO:0000256" key="6">
    <source>
        <dbReference type="SAM" id="MobiDB-lite"/>
    </source>
</evidence>
<keyword evidence="3" id="KW-0731">Sigma factor</keyword>
<feature type="domain" description="RNA polymerase sigma-70 region 2" evidence="7">
    <location>
        <begin position="37"/>
        <end position="106"/>
    </location>
</feature>
<dbReference type="GO" id="GO:0003677">
    <property type="term" value="F:DNA binding"/>
    <property type="evidence" value="ECO:0007669"/>
    <property type="project" value="UniProtKB-KW"/>
</dbReference>
<dbReference type="InterPro" id="IPR007630">
    <property type="entry name" value="RNA_pol_sigma70_r4"/>
</dbReference>
<dbReference type="Pfam" id="PF04545">
    <property type="entry name" value="Sigma70_r4"/>
    <property type="match status" value="1"/>
</dbReference>
<keyword evidence="4" id="KW-0238">DNA-binding</keyword>
<reference evidence="10" key="1">
    <citation type="submission" date="2009-09" db="EMBL/GenBank/DDBJ databases">
        <title>The complete genome of Nakamurella multipartita DSM 44233.</title>
        <authorList>
            <consortium name="US DOE Joint Genome Institute (JGI-PGF)"/>
            <person name="Lucas S."/>
            <person name="Copeland A."/>
            <person name="Lapidus A."/>
            <person name="Glavina del Rio T."/>
            <person name="Dalin E."/>
            <person name="Tice H."/>
            <person name="Bruce D."/>
            <person name="Goodwin L."/>
            <person name="Pitluck S."/>
            <person name="Kyrpides N."/>
            <person name="Mavromatis K."/>
            <person name="Ivanova N."/>
            <person name="Ovchinnikova G."/>
            <person name="Sims D."/>
            <person name="Meincke L."/>
            <person name="Brettin T."/>
            <person name="Detter J.C."/>
            <person name="Han C."/>
            <person name="Larimer F."/>
            <person name="Land M."/>
            <person name="Hauser L."/>
            <person name="Markowitz V."/>
            <person name="Cheng J.-F."/>
            <person name="Hugenholtz P."/>
            <person name="Woyke T."/>
            <person name="Wu D."/>
            <person name="Klenk H.-P."/>
            <person name="Eisen J.A."/>
        </authorList>
    </citation>
    <scope>NUCLEOTIDE SEQUENCE [LARGE SCALE GENOMIC DNA]</scope>
    <source>
        <strain evidence="10">ATCC 700099 / DSM 44233 / CIP 104796 / JCM 9543 / NBRC 105858 / Y-104</strain>
    </source>
</reference>
<dbReference type="InterPro" id="IPR014284">
    <property type="entry name" value="RNA_pol_sigma-70_dom"/>
</dbReference>
<dbReference type="Proteomes" id="UP000002218">
    <property type="component" value="Chromosome"/>
</dbReference>
<dbReference type="SUPFAM" id="SSF88946">
    <property type="entry name" value="Sigma2 domain of RNA polymerase sigma factors"/>
    <property type="match status" value="1"/>
</dbReference>
<evidence type="ECO:0000259" key="7">
    <source>
        <dbReference type="Pfam" id="PF04542"/>
    </source>
</evidence>
<evidence type="ECO:0000256" key="2">
    <source>
        <dbReference type="ARBA" id="ARBA00023015"/>
    </source>
</evidence>
<dbReference type="PANTHER" id="PTHR43133:SF52">
    <property type="entry name" value="ECF RNA POLYMERASE SIGMA FACTOR SIGL"/>
    <property type="match status" value="1"/>
</dbReference>
<feature type="region of interest" description="Disordered" evidence="6">
    <location>
        <begin position="1"/>
        <end position="22"/>
    </location>
</feature>
<evidence type="ECO:0000256" key="4">
    <source>
        <dbReference type="ARBA" id="ARBA00023125"/>
    </source>
</evidence>
<dbReference type="Pfam" id="PF04542">
    <property type="entry name" value="Sigma70_r2"/>
    <property type="match status" value="1"/>
</dbReference>
<dbReference type="InParanoid" id="C8XBM9"/>
<proteinExistence type="inferred from homology"/>
<keyword evidence="2" id="KW-0805">Transcription regulation</keyword>
<dbReference type="InterPro" id="IPR039425">
    <property type="entry name" value="RNA_pol_sigma-70-like"/>
</dbReference>
<dbReference type="GO" id="GO:0006352">
    <property type="term" value="P:DNA-templated transcription initiation"/>
    <property type="evidence" value="ECO:0007669"/>
    <property type="project" value="InterPro"/>
</dbReference>
<dbReference type="InterPro" id="IPR013325">
    <property type="entry name" value="RNA_pol_sigma_r2"/>
</dbReference>
<dbReference type="InterPro" id="IPR036388">
    <property type="entry name" value="WH-like_DNA-bd_sf"/>
</dbReference>
<evidence type="ECO:0000313" key="9">
    <source>
        <dbReference type="EMBL" id="ACV77491.1"/>
    </source>
</evidence>
<dbReference type="SUPFAM" id="SSF88659">
    <property type="entry name" value="Sigma3 and sigma4 domains of RNA polymerase sigma factors"/>
    <property type="match status" value="1"/>
</dbReference>
<evidence type="ECO:0000256" key="3">
    <source>
        <dbReference type="ARBA" id="ARBA00023082"/>
    </source>
</evidence>
<reference evidence="9 10" key="2">
    <citation type="journal article" date="2010" name="Stand. Genomic Sci.">
        <title>Complete genome sequence of Nakamurella multipartita type strain (Y-104).</title>
        <authorList>
            <person name="Tice H."/>
            <person name="Mayilraj S."/>
            <person name="Sims D."/>
            <person name="Lapidus A."/>
            <person name="Nolan M."/>
            <person name="Lucas S."/>
            <person name="Glavina Del Rio T."/>
            <person name="Copeland A."/>
            <person name="Cheng J.F."/>
            <person name="Meincke L."/>
            <person name="Bruce D."/>
            <person name="Goodwin L."/>
            <person name="Pitluck S."/>
            <person name="Ivanova N."/>
            <person name="Mavromatis K."/>
            <person name="Ovchinnikova G."/>
            <person name="Pati A."/>
            <person name="Chen A."/>
            <person name="Palaniappan K."/>
            <person name="Land M."/>
            <person name="Hauser L."/>
            <person name="Chang Y.J."/>
            <person name="Jeffries C.D."/>
            <person name="Detter J.C."/>
            <person name="Brettin T."/>
            <person name="Rohde M."/>
            <person name="Goker M."/>
            <person name="Bristow J."/>
            <person name="Eisen J.A."/>
            <person name="Markowitz V."/>
            <person name="Hugenholtz P."/>
            <person name="Kyrpides N.C."/>
            <person name="Klenk H.P."/>
            <person name="Chen F."/>
        </authorList>
    </citation>
    <scope>NUCLEOTIDE SEQUENCE [LARGE SCALE GENOMIC DNA]</scope>
    <source>
        <strain evidence="10">ATCC 700099 / DSM 44233 / CIP 104796 / JCM 9543 / NBRC 105858 / Y-104</strain>
    </source>
</reference>